<accession>A0A0J6IC91</accession>
<proteinExistence type="predicted"/>
<feature type="compositionally biased region" description="Low complexity" evidence="1">
    <location>
        <begin position="65"/>
        <end position="74"/>
    </location>
</feature>
<evidence type="ECO:0000313" key="4">
    <source>
        <dbReference type="Proteomes" id="UP000054567"/>
    </source>
</evidence>
<feature type="chain" id="PRO_5005274588" evidence="2">
    <location>
        <begin position="18"/>
        <end position="105"/>
    </location>
</feature>
<feature type="compositionally biased region" description="Pro residues" evidence="1">
    <location>
        <begin position="75"/>
        <end position="86"/>
    </location>
</feature>
<reference evidence="3 4" key="1">
    <citation type="submission" date="2007-06" db="EMBL/GenBank/DDBJ databases">
        <title>The Genome Sequence of Coccidioides posadasii RMSCC_3488.</title>
        <authorList>
            <consortium name="Coccidioides Genome Resources Consortium"/>
            <consortium name="The Broad Institute Genome Sequencing Platform"/>
            <person name="Henn M.R."/>
            <person name="Sykes S."/>
            <person name="Young S."/>
            <person name="Jaffe D."/>
            <person name="Berlin A."/>
            <person name="Alvarez P."/>
            <person name="Butler J."/>
            <person name="Gnerre S."/>
            <person name="Grabherr M."/>
            <person name="Mauceli E."/>
            <person name="Brockman W."/>
            <person name="Kodira C."/>
            <person name="Alvarado L."/>
            <person name="Zeng Q."/>
            <person name="Crawford M."/>
            <person name="Antoine C."/>
            <person name="Devon K."/>
            <person name="Galgiani J."/>
            <person name="Orsborn K."/>
            <person name="Lewis M.L."/>
            <person name="Nusbaum C."/>
            <person name="Galagan J."/>
            <person name="Birren B."/>
        </authorList>
    </citation>
    <scope>NUCLEOTIDE SEQUENCE [LARGE SCALE GENOMIC DNA]</scope>
    <source>
        <strain evidence="3 4">RMSCC 3488</strain>
    </source>
</reference>
<evidence type="ECO:0000313" key="3">
    <source>
        <dbReference type="EMBL" id="KMM69292.1"/>
    </source>
</evidence>
<keyword evidence="2" id="KW-0732">Signal</keyword>
<feature type="signal peptide" evidence="2">
    <location>
        <begin position="1"/>
        <end position="17"/>
    </location>
</feature>
<evidence type="ECO:0000256" key="1">
    <source>
        <dbReference type="SAM" id="MobiDB-lite"/>
    </source>
</evidence>
<reference evidence="4" key="3">
    <citation type="journal article" date="2010" name="Genome Res.">
        <title>Population genomic sequencing of Coccidioides fungi reveals recent hybridization and transposon control.</title>
        <authorList>
            <person name="Neafsey D.E."/>
            <person name="Barker B.M."/>
            <person name="Sharpton T.J."/>
            <person name="Stajich J.E."/>
            <person name="Park D.J."/>
            <person name="Whiston E."/>
            <person name="Hung C.-Y."/>
            <person name="McMahan C."/>
            <person name="White J."/>
            <person name="Sykes S."/>
            <person name="Heiman D."/>
            <person name="Young S."/>
            <person name="Zeng Q."/>
            <person name="Abouelleil A."/>
            <person name="Aftuck L."/>
            <person name="Bessette D."/>
            <person name="Brown A."/>
            <person name="FitzGerald M."/>
            <person name="Lui A."/>
            <person name="Macdonald J.P."/>
            <person name="Priest M."/>
            <person name="Orbach M.J."/>
            <person name="Galgiani J.N."/>
            <person name="Kirkland T.N."/>
            <person name="Cole G.T."/>
            <person name="Birren B.W."/>
            <person name="Henn M.R."/>
            <person name="Taylor J.W."/>
            <person name="Rounsley S.D."/>
        </authorList>
    </citation>
    <scope>NUCLEOTIDE SEQUENCE [LARGE SCALE GENOMIC DNA]</scope>
    <source>
        <strain evidence="4">RMSCC 3488</strain>
    </source>
</reference>
<dbReference type="VEuPathDB" id="FungiDB:CPAG_05612"/>
<dbReference type="EMBL" id="DS268111">
    <property type="protein sequence ID" value="KMM69292.1"/>
    <property type="molecule type" value="Genomic_DNA"/>
</dbReference>
<dbReference type="Proteomes" id="UP000054567">
    <property type="component" value="Unassembled WGS sequence"/>
</dbReference>
<dbReference type="AlphaFoldDB" id="A0A0J6IC91"/>
<gene>
    <name evidence="3" type="ORF">CPAG_05612</name>
</gene>
<sequence length="105" mass="11319">MQFQLLLSLLCASLAASVAINREAHAAIEERQFPTSIPGFPTSFPQFPTTFPGFPTSFPGFPTTFPGFPSSFPGLPNPNPTNPPSPELGEDNESNLDPKPSPNRF</sequence>
<reference evidence="4" key="2">
    <citation type="journal article" date="2009" name="Genome Res.">
        <title>Comparative genomic analyses of the human fungal pathogens Coccidioides and their relatives.</title>
        <authorList>
            <person name="Sharpton T.J."/>
            <person name="Stajich J.E."/>
            <person name="Rounsley S.D."/>
            <person name="Gardner M.J."/>
            <person name="Wortman J.R."/>
            <person name="Jordar V.S."/>
            <person name="Maiti R."/>
            <person name="Kodira C.D."/>
            <person name="Neafsey D.E."/>
            <person name="Zeng Q."/>
            <person name="Hung C.-Y."/>
            <person name="McMahan C."/>
            <person name="Muszewska A."/>
            <person name="Grynberg M."/>
            <person name="Mandel M.A."/>
            <person name="Kellner E.M."/>
            <person name="Barker B.M."/>
            <person name="Galgiani J.N."/>
            <person name="Orbach M.J."/>
            <person name="Kirkland T.N."/>
            <person name="Cole G.T."/>
            <person name="Henn M.R."/>
            <person name="Birren B.W."/>
            <person name="Taylor J.W."/>
        </authorList>
    </citation>
    <scope>NUCLEOTIDE SEQUENCE [LARGE SCALE GENOMIC DNA]</scope>
    <source>
        <strain evidence="4">RMSCC 3488</strain>
    </source>
</reference>
<organism evidence="3 4">
    <name type="scientific">Coccidioides posadasii RMSCC 3488</name>
    <dbReference type="NCBI Taxonomy" id="454284"/>
    <lineage>
        <taxon>Eukaryota</taxon>
        <taxon>Fungi</taxon>
        <taxon>Dikarya</taxon>
        <taxon>Ascomycota</taxon>
        <taxon>Pezizomycotina</taxon>
        <taxon>Eurotiomycetes</taxon>
        <taxon>Eurotiomycetidae</taxon>
        <taxon>Onygenales</taxon>
        <taxon>Onygenaceae</taxon>
        <taxon>Coccidioides</taxon>
    </lineage>
</organism>
<feature type="region of interest" description="Disordered" evidence="1">
    <location>
        <begin position="65"/>
        <end position="105"/>
    </location>
</feature>
<evidence type="ECO:0000256" key="2">
    <source>
        <dbReference type="SAM" id="SignalP"/>
    </source>
</evidence>
<name>A0A0J6IC91_COCPO</name>
<protein>
    <submittedName>
        <fullName evidence="3">Uncharacterized protein</fullName>
    </submittedName>
</protein>